<dbReference type="Gene3D" id="6.10.250.660">
    <property type="match status" value="1"/>
</dbReference>
<dbReference type="InterPro" id="IPR019933">
    <property type="entry name" value="DivIVA_domain"/>
</dbReference>
<evidence type="ECO:0000313" key="2">
    <source>
        <dbReference type="Proteomes" id="UP000006666"/>
    </source>
</evidence>
<proteinExistence type="predicted"/>
<dbReference type="EMBL" id="CP001686">
    <property type="protein sequence ID" value="ACV06945.1"/>
    <property type="molecule type" value="Genomic_DNA"/>
</dbReference>
<organism evidence="1 2">
    <name type="scientific">Kytococcus sedentarius (strain ATCC 14392 / DSM 20547 / JCM 11482 / CCUG 33030 / NBRC 15357 / NCTC 11040 / CCM 314 / 541)</name>
    <name type="common">Micrococcus sedentarius</name>
    <dbReference type="NCBI Taxonomy" id="478801"/>
    <lineage>
        <taxon>Bacteria</taxon>
        <taxon>Bacillati</taxon>
        <taxon>Actinomycetota</taxon>
        <taxon>Actinomycetes</taxon>
        <taxon>Micrococcales</taxon>
        <taxon>Kytococcaceae</taxon>
        <taxon>Kytococcus</taxon>
    </lineage>
</organism>
<gene>
    <name evidence="1" type="ordered locus">Ksed_19450</name>
</gene>
<dbReference type="KEGG" id="kse:Ksed_19450"/>
<protein>
    <recommendedName>
        <fullName evidence="3">DivIVA domain protein</fullName>
    </recommendedName>
</protein>
<dbReference type="AlphaFoldDB" id="C7NKA7"/>
<dbReference type="HOGENOM" id="CLU_128227_1_1_11"/>
<accession>C7NKA7</accession>
<name>C7NKA7_KYTSD</name>
<evidence type="ECO:0008006" key="3">
    <source>
        <dbReference type="Google" id="ProtNLM"/>
    </source>
</evidence>
<dbReference type="Proteomes" id="UP000006666">
    <property type="component" value="Chromosome"/>
</dbReference>
<reference evidence="1 2" key="1">
    <citation type="journal article" date="2009" name="Stand. Genomic Sci.">
        <title>Complete genome sequence of Kytococcus sedentarius type strain (541).</title>
        <authorList>
            <person name="Sims D."/>
            <person name="Brettin T."/>
            <person name="Detter J.C."/>
            <person name="Han C."/>
            <person name="Lapidus A."/>
            <person name="Copeland A."/>
            <person name="Glavina Del Rio T."/>
            <person name="Nolan M."/>
            <person name="Chen F."/>
            <person name="Lucas S."/>
            <person name="Tice H."/>
            <person name="Cheng J.F."/>
            <person name="Bruce D."/>
            <person name="Goodwin L."/>
            <person name="Pitluck S."/>
            <person name="Ovchinnikova G."/>
            <person name="Pati A."/>
            <person name="Ivanova N."/>
            <person name="Mavrommatis K."/>
            <person name="Chen A."/>
            <person name="Palaniappan K."/>
            <person name="D'haeseleer P."/>
            <person name="Chain P."/>
            <person name="Bristow J."/>
            <person name="Eisen J.A."/>
            <person name="Markowitz V."/>
            <person name="Hugenholtz P."/>
            <person name="Schneider S."/>
            <person name="Goker M."/>
            <person name="Pukall R."/>
            <person name="Kyrpides N.C."/>
            <person name="Klenk H.P."/>
        </authorList>
    </citation>
    <scope>NUCLEOTIDE SEQUENCE [LARGE SCALE GENOMIC DNA]</scope>
    <source>
        <strain evidence="2">ATCC 14392 / DSM 20547 / JCM 11482 / CCUG 33030 / NBRC 15357 / NCTC 11040 / CCM 314 / 541</strain>
    </source>
</reference>
<evidence type="ECO:0000313" key="1">
    <source>
        <dbReference type="EMBL" id="ACV06945.1"/>
    </source>
</evidence>
<dbReference type="STRING" id="478801.Ksed_19450"/>
<sequence>MVVVLIALLACVVAWVAAVVIGRLPAGEGALAPEIPGDAAVHLPDGPLHPEDVRGLRLPTAVRGYRMAEVDDMLRRMAEELEHRDAALAEMRSQRPANL</sequence>
<dbReference type="NCBIfam" id="TIGR03544">
    <property type="entry name" value="DivI1A_domain"/>
    <property type="match status" value="1"/>
</dbReference>
<dbReference type="RefSeq" id="WP_015779885.1">
    <property type="nucleotide sequence ID" value="NC_013169.1"/>
</dbReference>
<keyword evidence="2" id="KW-1185">Reference proteome</keyword>